<feature type="compositionally biased region" description="Polar residues" evidence="8">
    <location>
        <begin position="786"/>
        <end position="796"/>
    </location>
</feature>
<dbReference type="GO" id="GO:0009966">
    <property type="term" value="P:regulation of signal transduction"/>
    <property type="evidence" value="ECO:0007669"/>
    <property type="project" value="TreeGrafter"/>
</dbReference>
<feature type="compositionally biased region" description="Low complexity" evidence="8">
    <location>
        <begin position="438"/>
        <end position="455"/>
    </location>
</feature>
<evidence type="ECO:0000256" key="6">
    <source>
        <dbReference type="PROSITE-ProRule" id="PRU10141"/>
    </source>
</evidence>
<feature type="region of interest" description="Disordered" evidence="8">
    <location>
        <begin position="642"/>
        <end position="975"/>
    </location>
</feature>
<dbReference type="InterPro" id="IPR000719">
    <property type="entry name" value="Prot_kinase_dom"/>
</dbReference>
<evidence type="ECO:0000256" key="1">
    <source>
        <dbReference type="ARBA" id="ARBA00022527"/>
    </source>
</evidence>
<dbReference type="FunFam" id="3.30.200.20:FF:000347">
    <property type="entry name" value="serine/threonine-protein kinase 32A isoform X2"/>
    <property type="match status" value="1"/>
</dbReference>
<feature type="compositionally biased region" description="Basic residues" evidence="8">
    <location>
        <begin position="324"/>
        <end position="335"/>
    </location>
</feature>
<feature type="compositionally biased region" description="Basic and acidic residues" evidence="8">
    <location>
        <begin position="849"/>
        <end position="866"/>
    </location>
</feature>
<evidence type="ECO:0000256" key="8">
    <source>
        <dbReference type="SAM" id="MobiDB-lite"/>
    </source>
</evidence>
<dbReference type="FunFam" id="1.10.510.10:FF:000169">
    <property type="entry name" value="Serine/threonine-protein kinase 32A"/>
    <property type="match status" value="1"/>
</dbReference>
<feature type="compositionally biased region" description="Polar residues" evidence="8">
    <location>
        <begin position="399"/>
        <end position="409"/>
    </location>
</feature>
<keyword evidence="2" id="KW-0808">Transferase</keyword>
<evidence type="ECO:0000256" key="3">
    <source>
        <dbReference type="ARBA" id="ARBA00022741"/>
    </source>
</evidence>
<dbReference type="GO" id="GO:0004703">
    <property type="term" value="F:G protein-coupled receptor kinase activity"/>
    <property type="evidence" value="ECO:0007669"/>
    <property type="project" value="TreeGrafter"/>
</dbReference>
<keyword evidence="1" id="KW-0723">Serine/threonine-protein kinase</keyword>
<dbReference type="PROSITE" id="PS00107">
    <property type="entry name" value="PROTEIN_KINASE_ATP"/>
    <property type="match status" value="1"/>
</dbReference>
<feature type="compositionally biased region" description="Polar residues" evidence="8">
    <location>
        <begin position="339"/>
        <end position="348"/>
    </location>
</feature>
<feature type="compositionally biased region" description="Basic and acidic residues" evidence="8">
    <location>
        <begin position="414"/>
        <end position="429"/>
    </location>
</feature>
<dbReference type="InterPro" id="IPR008271">
    <property type="entry name" value="Ser/Thr_kinase_AS"/>
</dbReference>
<feature type="compositionally biased region" description="Basic and acidic residues" evidence="8">
    <location>
        <begin position="478"/>
        <end position="491"/>
    </location>
</feature>
<feature type="compositionally biased region" description="Basic and acidic residues" evidence="8">
    <location>
        <begin position="901"/>
        <end position="920"/>
    </location>
</feature>
<feature type="region of interest" description="Disordered" evidence="8">
    <location>
        <begin position="385"/>
        <end position="596"/>
    </location>
</feature>
<dbReference type="EMBL" id="JARKIK010000030">
    <property type="protein sequence ID" value="KAK8741589.1"/>
    <property type="molecule type" value="Genomic_DNA"/>
</dbReference>
<dbReference type="Gene3D" id="3.30.200.20">
    <property type="entry name" value="Phosphorylase Kinase, domain 1"/>
    <property type="match status" value="1"/>
</dbReference>
<feature type="compositionally biased region" description="Basic and acidic residues" evidence="8">
    <location>
        <begin position="818"/>
        <end position="833"/>
    </location>
</feature>
<feature type="compositionally biased region" description="Low complexity" evidence="8">
    <location>
        <begin position="921"/>
        <end position="931"/>
    </location>
</feature>
<sequence>MGALSSKRKEVSLDGEEIGFDHFQVLRAIGKGSFGKVCIVQKCDTKQMFAMKYMNKAQCEAREALSNVFREMEILASLNHPFLVNLWFSFQDSEDMFMVVDLLLGGDLRYHVQQGVQFTDQAVRLYILEVASALSYLHARHIIHRDIKPDNLLLDEEGHVHLTDFNIATVLRPGQLATSMSGTKPYMAPEVFECVADTCEGYSYQVDWWSLGVTAYEVRRGKRPFDIHSNTSLHDIRRIFQQAPTFPSSCHTGLVHVISKLLTVSVEKRIQCLDQLMQLPYAATITADDVIKKRVKPVFTPPKDHLNCDPTFELEEMIIESRPLHKKKKRLSKQKSIRETQSSISGTTEGEAVVYERMLVFNRELEEKKREREKREAEWQAELEESMKLSDPTGHGCNFSGSNTSTPVKQRSRSCKENSSRRAREDVDHGGTGGRAFSTPLAASSASSLLLTSPTEQPQLPKIAVSPSNVKARIAGSPKERLRELKADQHCHGNSGSGTEYSDVTQSDDLTLTGRRSPPRSPDRPQGRSVSKSPERPQRRSTSVSPKRSPRRSTGGSSRRSPARSSRKPSGNSPKELKRSSTVPQEEGTDEVASTSSVVISSAALVAQESSSGGDAVVSRPLSLPAAVCHEFGQLSNKRISAPAKISTSSRSSSRESGVSLEAQKVLEPTDASTRTPPMSRETQSEQKSVLMNGSLSSSRTSRKSPIVQDLTLEDKVSLNKKPTLVEQRRRHSMEPRRKSVERSKRFSESHRSSSVTSKKDSDNWSNSSEFRKRSSLPCKRDPENWRSSFETQKNQAEAVRNSPEILKKAPDTAYKSSDIRKRCSLPSKRDPDTFSNSPDFRKRSSLPSKRDPDNWRKSFEIHKNTPEAFKNVSDAGVTSFIRKTSSERIRSSSVNTENSDEVRKKSRESPRKSFDESKSRSSSVSDTASTTGVDESVKTHKSSTDNRTSENLKNSLESQEPRNDANDEGIQMAC</sequence>
<feature type="domain" description="Protein kinase" evidence="9">
    <location>
        <begin position="23"/>
        <end position="282"/>
    </location>
</feature>
<evidence type="ECO:0000259" key="9">
    <source>
        <dbReference type="PROSITE" id="PS50011"/>
    </source>
</evidence>
<feature type="compositionally biased region" description="Polar residues" evidence="8">
    <location>
        <begin position="492"/>
        <end position="510"/>
    </location>
</feature>
<keyword evidence="5 6" id="KW-0067">ATP-binding</keyword>
<evidence type="ECO:0000313" key="11">
    <source>
        <dbReference type="Proteomes" id="UP001445076"/>
    </source>
</evidence>
<feature type="region of interest" description="Disordered" evidence="8">
    <location>
        <begin position="324"/>
        <end position="348"/>
    </location>
</feature>
<feature type="compositionally biased region" description="Basic and acidic residues" evidence="8">
    <location>
        <begin position="733"/>
        <end position="763"/>
    </location>
</feature>
<comment type="caution">
    <text evidence="10">The sequence shown here is derived from an EMBL/GenBank/DDBJ whole genome shotgun (WGS) entry which is preliminary data.</text>
</comment>
<evidence type="ECO:0000256" key="7">
    <source>
        <dbReference type="SAM" id="Coils"/>
    </source>
</evidence>
<keyword evidence="3 6" id="KW-0547">Nucleotide-binding</keyword>
<dbReference type="InterPro" id="IPR011009">
    <property type="entry name" value="Kinase-like_dom_sf"/>
</dbReference>
<feature type="binding site" evidence="6">
    <location>
        <position position="52"/>
    </location>
    <ligand>
        <name>ATP</name>
        <dbReference type="ChEBI" id="CHEBI:30616"/>
    </ligand>
</feature>
<organism evidence="10 11">
    <name type="scientific">Cherax quadricarinatus</name>
    <name type="common">Australian red claw crayfish</name>
    <dbReference type="NCBI Taxonomy" id="27406"/>
    <lineage>
        <taxon>Eukaryota</taxon>
        <taxon>Metazoa</taxon>
        <taxon>Ecdysozoa</taxon>
        <taxon>Arthropoda</taxon>
        <taxon>Crustacea</taxon>
        <taxon>Multicrustacea</taxon>
        <taxon>Malacostraca</taxon>
        <taxon>Eumalacostraca</taxon>
        <taxon>Eucarida</taxon>
        <taxon>Decapoda</taxon>
        <taxon>Pleocyemata</taxon>
        <taxon>Astacidea</taxon>
        <taxon>Parastacoidea</taxon>
        <taxon>Parastacidae</taxon>
        <taxon>Cherax</taxon>
    </lineage>
</organism>
<dbReference type="GO" id="GO:0005524">
    <property type="term" value="F:ATP binding"/>
    <property type="evidence" value="ECO:0007669"/>
    <property type="project" value="UniProtKB-UniRule"/>
</dbReference>
<gene>
    <name evidence="10" type="ORF">OTU49_002284</name>
</gene>
<dbReference type="GO" id="GO:0001664">
    <property type="term" value="F:G protein-coupled receptor binding"/>
    <property type="evidence" value="ECO:0007669"/>
    <property type="project" value="TreeGrafter"/>
</dbReference>
<dbReference type="Gene3D" id="1.10.510.10">
    <property type="entry name" value="Transferase(Phosphotransferase) domain 1"/>
    <property type="match status" value="1"/>
</dbReference>
<dbReference type="AlphaFoldDB" id="A0AAW0XPE2"/>
<dbReference type="CDD" id="cd05578">
    <property type="entry name" value="STKc_Yank1"/>
    <property type="match status" value="1"/>
</dbReference>
<reference evidence="10 11" key="1">
    <citation type="journal article" date="2024" name="BMC Genomics">
        <title>Genome assembly of redclaw crayfish (Cherax quadricarinatus) provides insights into its immune adaptation and hypoxia tolerance.</title>
        <authorList>
            <person name="Liu Z."/>
            <person name="Zheng J."/>
            <person name="Li H."/>
            <person name="Fang K."/>
            <person name="Wang S."/>
            <person name="He J."/>
            <person name="Zhou D."/>
            <person name="Weng S."/>
            <person name="Chi M."/>
            <person name="Gu Z."/>
            <person name="He J."/>
            <person name="Li F."/>
            <person name="Wang M."/>
        </authorList>
    </citation>
    <scope>NUCLEOTIDE SEQUENCE [LARGE SCALE GENOMIC DNA]</scope>
    <source>
        <strain evidence="10">ZL_2023a</strain>
    </source>
</reference>
<dbReference type="PANTHER" id="PTHR24355">
    <property type="entry name" value="G PROTEIN-COUPLED RECEPTOR KINASE/RIBOSOMAL PROTEIN S6 KINASE"/>
    <property type="match status" value="1"/>
</dbReference>
<dbReference type="GO" id="GO:0007186">
    <property type="term" value="P:G protein-coupled receptor signaling pathway"/>
    <property type="evidence" value="ECO:0007669"/>
    <property type="project" value="TreeGrafter"/>
</dbReference>
<evidence type="ECO:0000313" key="10">
    <source>
        <dbReference type="EMBL" id="KAK8741589.1"/>
    </source>
</evidence>
<name>A0AAW0XPE2_CHEQU</name>
<protein>
    <recommendedName>
        <fullName evidence="9">Protein kinase domain-containing protein</fullName>
    </recommendedName>
</protein>
<dbReference type="PROSITE" id="PS00108">
    <property type="entry name" value="PROTEIN_KINASE_ST"/>
    <property type="match status" value="1"/>
</dbReference>
<accession>A0AAW0XPE2</accession>
<dbReference type="PANTHER" id="PTHR24355:SF30">
    <property type="entry name" value="SERINE_THREONINE-PROTEIN KINASE 32B ISOFORM X1"/>
    <property type="match status" value="1"/>
</dbReference>
<reference evidence="10" key="2">
    <citation type="submission" date="2024-01" db="EMBL/GenBank/DDBJ databases">
        <authorList>
            <person name="He J."/>
            <person name="Wang M."/>
            <person name="Zheng J."/>
            <person name="Liu Z."/>
        </authorList>
    </citation>
    <scope>NUCLEOTIDE SEQUENCE</scope>
    <source>
        <strain evidence="10">ZL_2023a</strain>
        <tissue evidence="10">Muscle</tissue>
    </source>
</reference>
<proteinExistence type="predicted"/>
<keyword evidence="7" id="KW-0175">Coiled coil</keyword>
<dbReference type="Proteomes" id="UP001445076">
    <property type="component" value="Unassembled WGS sequence"/>
</dbReference>
<feature type="compositionally biased region" description="Low complexity" evidence="8">
    <location>
        <begin position="647"/>
        <end position="660"/>
    </location>
</feature>
<dbReference type="SUPFAM" id="SSF56112">
    <property type="entry name" value="Protein kinase-like (PK-like)"/>
    <property type="match status" value="1"/>
</dbReference>
<dbReference type="PROSITE" id="PS50011">
    <property type="entry name" value="PROTEIN_KINASE_DOM"/>
    <property type="match status" value="1"/>
</dbReference>
<dbReference type="SMART" id="SM00220">
    <property type="entry name" value="S_TKc"/>
    <property type="match status" value="1"/>
</dbReference>
<dbReference type="EMBL" id="JARKIK010000030">
    <property type="protein sequence ID" value="KAK8741588.1"/>
    <property type="molecule type" value="Genomic_DNA"/>
</dbReference>
<keyword evidence="11" id="KW-1185">Reference proteome</keyword>
<evidence type="ECO:0000256" key="4">
    <source>
        <dbReference type="ARBA" id="ARBA00022777"/>
    </source>
</evidence>
<dbReference type="Pfam" id="PF00069">
    <property type="entry name" value="Pkinase"/>
    <property type="match status" value="1"/>
</dbReference>
<dbReference type="InterPro" id="IPR017441">
    <property type="entry name" value="Protein_kinase_ATP_BS"/>
</dbReference>
<keyword evidence="4" id="KW-0418">Kinase</keyword>
<feature type="coiled-coil region" evidence="7">
    <location>
        <begin position="358"/>
        <end position="385"/>
    </location>
</feature>
<evidence type="ECO:0000256" key="2">
    <source>
        <dbReference type="ARBA" id="ARBA00022679"/>
    </source>
</evidence>
<feature type="compositionally biased region" description="Basic and acidic residues" evidence="8">
    <location>
        <begin position="936"/>
        <end position="951"/>
    </location>
</feature>
<evidence type="ECO:0000256" key="5">
    <source>
        <dbReference type="ARBA" id="ARBA00022840"/>
    </source>
</evidence>